<dbReference type="Pfam" id="PF13884">
    <property type="entry name" value="Peptidase_S74"/>
    <property type="match status" value="1"/>
</dbReference>
<reference evidence="3 4" key="2">
    <citation type="submission" date="2018-06" db="EMBL/GenBank/DDBJ databases">
        <authorList>
            <consortium name="Pathogen Informatics"/>
            <person name="Doyle S."/>
        </authorList>
    </citation>
    <scope>NUCLEOTIDE SEQUENCE [LARGE SCALE GENOMIC DNA]</scope>
    <source>
        <strain evidence="3 4">NCTC9117</strain>
    </source>
</reference>
<sequence>MATSTVIPGDITTLKGDVSKAKEDISSINGKVSTLQTDMTSAKQDISTRYTKTEVDNKLKNKVEVNDLESGRYGGDFYPLTGREAFYLWGLGTTTAAANLYLNPDPAISSVLRSTSSIRYKHSVETIDSEHADLIFKMRPVWYRSQCENDRRDWGFYGLIAEEVGEIAPQFVHWRPANENDAPEAISSNGLVAEGVMYERLVVPLIHHIQKLTERVDELESELKLLSTSRSDIG</sequence>
<reference evidence="2" key="1">
    <citation type="journal article" date="2018" name="Genome Biol.">
        <title>SKESA: strategic k-mer extension for scrupulous assemblies.</title>
        <authorList>
            <person name="Souvorov A."/>
            <person name="Agarwala R."/>
            <person name="Lipman D.J."/>
        </authorList>
    </citation>
    <scope>NUCLEOTIDE SEQUENCE [LARGE SCALE GENOMIC DNA]</scope>
    <source>
        <strain evidence="2">EC00605</strain>
    </source>
</reference>
<dbReference type="Gene3D" id="1.20.5.190">
    <property type="match status" value="1"/>
</dbReference>
<evidence type="ECO:0000313" key="2">
    <source>
        <dbReference type="EMBL" id="HAJ0996559.1"/>
    </source>
</evidence>
<dbReference type="InterPro" id="IPR030392">
    <property type="entry name" value="S74_ICA"/>
</dbReference>
<protein>
    <submittedName>
        <fullName evidence="3">Putative prophage protein</fullName>
    </submittedName>
    <submittedName>
        <fullName evidence="2">Tail fiber domain-containing protein</fullName>
    </submittedName>
</protein>
<evidence type="ECO:0000259" key="1">
    <source>
        <dbReference type="PROSITE" id="PS51688"/>
    </source>
</evidence>
<gene>
    <name evidence="2" type="ORF">HL601_13200</name>
    <name evidence="3" type="ORF">NCTC9117_04540</name>
</gene>
<accession>A0A0A1AC24</accession>
<dbReference type="PROSITE" id="PS51688">
    <property type="entry name" value="ICA"/>
    <property type="match status" value="1"/>
</dbReference>
<proteinExistence type="predicted"/>
<reference evidence="2" key="3">
    <citation type="submission" date="2019-09" db="EMBL/GenBank/DDBJ databases">
        <authorList>
            <consortium name="NCBI Pathogen Detection Project"/>
        </authorList>
    </citation>
    <scope>NUCLEOTIDE SEQUENCE</scope>
    <source>
        <strain evidence="2">EC00605</strain>
    </source>
</reference>
<dbReference type="Proteomes" id="UP000254785">
    <property type="component" value="Unassembled WGS sequence"/>
</dbReference>
<dbReference type="RefSeq" id="WP_001595444.1">
    <property type="nucleotide sequence ID" value="NZ_AP022161.1"/>
</dbReference>
<evidence type="ECO:0000313" key="3">
    <source>
        <dbReference type="EMBL" id="STJ81949.1"/>
    </source>
</evidence>
<dbReference type="EMBL" id="DABGZR010000012">
    <property type="protein sequence ID" value="HAJ0996559.1"/>
    <property type="molecule type" value="Genomic_DNA"/>
</dbReference>
<organism evidence="2">
    <name type="scientific">Escherichia coli</name>
    <dbReference type="NCBI Taxonomy" id="562"/>
    <lineage>
        <taxon>Bacteria</taxon>
        <taxon>Pseudomonadati</taxon>
        <taxon>Pseudomonadota</taxon>
        <taxon>Gammaproteobacteria</taxon>
        <taxon>Enterobacterales</taxon>
        <taxon>Enterobacteriaceae</taxon>
        <taxon>Escherichia</taxon>
    </lineage>
</organism>
<evidence type="ECO:0000313" key="4">
    <source>
        <dbReference type="Proteomes" id="UP000254785"/>
    </source>
</evidence>
<name>A0A0A1AC24_ECOLX</name>
<dbReference type="AlphaFoldDB" id="A0A0A1AC24"/>
<dbReference type="EMBL" id="UGDC01000003">
    <property type="protein sequence ID" value="STJ81949.1"/>
    <property type="molecule type" value="Genomic_DNA"/>
</dbReference>
<feature type="domain" description="Peptidase S74" evidence="1">
    <location>
        <begin position="116"/>
        <end position="223"/>
    </location>
</feature>